<reference evidence="2 3" key="1">
    <citation type="submission" date="2020-08" db="EMBL/GenBank/DDBJ databases">
        <title>Genomic Encyclopedia of Type Strains, Phase IV (KMG-IV): sequencing the most valuable type-strain genomes for metagenomic binning, comparative biology and taxonomic classification.</title>
        <authorList>
            <person name="Goeker M."/>
        </authorList>
    </citation>
    <scope>NUCLEOTIDE SEQUENCE [LARGE SCALE GENOMIC DNA]</scope>
    <source>
        <strain evidence="2 3">DSM 15743</strain>
    </source>
</reference>
<keyword evidence="1" id="KW-0732">Signal</keyword>
<dbReference type="Proteomes" id="UP000519439">
    <property type="component" value="Unassembled WGS sequence"/>
</dbReference>
<organism evidence="2 3">
    <name type="scientific">Microvirga flocculans</name>
    <dbReference type="NCBI Taxonomy" id="217168"/>
    <lineage>
        <taxon>Bacteria</taxon>
        <taxon>Pseudomonadati</taxon>
        <taxon>Pseudomonadota</taxon>
        <taxon>Alphaproteobacteria</taxon>
        <taxon>Hyphomicrobiales</taxon>
        <taxon>Methylobacteriaceae</taxon>
        <taxon>Microvirga</taxon>
    </lineage>
</organism>
<dbReference type="AlphaFoldDB" id="A0A7W6N702"/>
<comment type="caution">
    <text evidence="2">The sequence shown here is derived from an EMBL/GenBank/DDBJ whole genome shotgun (WGS) entry which is preliminary data.</text>
</comment>
<feature type="signal peptide" evidence="1">
    <location>
        <begin position="1"/>
        <end position="20"/>
    </location>
</feature>
<protein>
    <submittedName>
        <fullName evidence="2">Uncharacterized protein</fullName>
    </submittedName>
</protein>
<evidence type="ECO:0000313" key="2">
    <source>
        <dbReference type="EMBL" id="MBB4038940.1"/>
    </source>
</evidence>
<proteinExistence type="predicted"/>
<feature type="chain" id="PRO_5030785343" evidence="1">
    <location>
        <begin position="21"/>
        <end position="107"/>
    </location>
</feature>
<gene>
    <name evidence="2" type="ORF">GGR34_000575</name>
</gene>
<evidence type="ECO:0000256" key="1">
    <source>
        <dbReference type="SAM" id="SignalP"/>
    </source>
</evidence>
<dbReference type="EMBL" id="JACIDC010000002">
    <property type="protein sequence ID" value="MBB4038940.1"/>
    <property type="molecule type" value="Genomic_DNA"/>
</dbReference>
<evidence type="ECO:0000313" key="3">
    <source>
        <dbReference type="Proteomes" id="UP000519439"/>
    </source>
</evidence>
<sequence length="107" mass="11033">MRLYSTLALFLALAPAAAQAQSMQGQGICPPNLRPNGAFCVVSIAASIRNPGICPPEYVSTADGMYCVLAPRNQWVLAKPDCPGGTKASLGGEHCAGQQAADATSVR</sequence>
<accession>A0A7W6N702</accession>
<dbReference type="RefSeq" id="WP_027314807.1">
    <property type="nucleotide sequence ID" value="NZ_JACIDC010000002.1"/>
</dbReference>
<name>A0A7W6N702_9HYPH</name>
<keyword evidence="3" id="KW-1185">Reference proteome</keyword>